<dbReference type="EMBL" id="FWXV01000011">
    <property type="protein sequence ID" value="SMD25327.1"/>
    <property type="molecule type" value="Genomic_DNA"/>
</dbReference>
<proteinExistence type="predicted"/>
<organism evidence="1 2">
    <name type="scientific">Kibdelosporangium aridum</name>
    <dbReference type="NCBI Taxonomy" id="2030"/>
    <lineage>
        <taxon>Bacteria</taxon>
        <taxon>Bacillati</taxon>
        <taxon>Actinomycetota</taxon>
        <taxon>Actinomycetes</taxon>
        <taxon>Pseudonocardiales</taxon>
        <taxon>Pseudonocardiaceae</taxon>
        <taxon>Kibdelosporangium</taxon>
    </lineage>
</organism>
<reference evidence="1 2" key="1">
    <citation type="submission" date="2017-04" db="EMBL/GenBank/DDBJ databases">
        <authorList>
            <person name="Afonso C.L."/>
            <person name="Miller P.J."/>
            <person name="Scott M.A."/>
            <person name="Spackman E."/>
            <person name="Goraichik I."/>
            <person name="Dimitrov K.M."/>
            <person name="Suarez D.L."/>
            <person name="Swayne D.E."/>
        </authorList>
    </citation>
    <scope>NUCLEOTIDE SEQUENCE [LARGE SCALE GENOMIC DNA]</scope>
    <source>
        <strain evidence="1 2">DSM 43828</strain>
    </source>
</reference>
<dbReference type="AlphaFoldDB" id="A0A1W2FTL9"/>
<evidence type="ECO:0000313" key="1">
    <source>
        <dbReference type="EMBL" id="SMD25327.1"/>
    </source>
</evidence>
<dbReference type="Proteomes" id="UP000192674">
    <property type="component" value="Unassembled WGS sequence"/>
</dbReference>
<evidence type="ECO:0000313" key="2">
    <source>
        <dbReference type="Proteomes" id="UP000192674"/>
    </source>
</evidence>
<sequence>MTAMLGRSYPVAEVCITHASHRFGGAFSHLTLQEGWHCGQ</sequence>
<name>A0A1W2FTL9_KIBAR</name>
<protein>
    <submittedName>
        <fullName evidence="1">Uncharacterized protein</fullName>
    </submittedName>
</protein>
<gene>
    <name evidence="1" type="ORF">SAMN05661093_09049</name>
</gene>
<keyword evidence="2" id="KW-1185">Reference proteome</keyword>
<accession>A0A1W2FTL9</accession>